<sequence>MVMARSDDNDVWSQSYDGVYNLYAQAKKGANFALQTRSRRLISMVVLILLPFLAPLVIVFMLIGGVFLAPLLCGVTAYYALFHFVSLSSIIKWCDSSKYIDNQVEEVLSTTTREEIGQESPEESNDFEGVQKKDEEQAVQENDTAERSIDDSTVEAEGEVAEYNVFHFDDRVKGQREGSEEADAIKEATDEPVQVPSENKHSVEEEEDKPEELNRVEEESAGASSASEKSTVCEEPEIFTYKMAVEETQVGHPEGRSSAPINEEKGVDEKEAPYKKAGDCSC</sequence>
<proteinExistence type="predicted"/>
<feature type="transmembrane region" description="Helical" evidence="2">
    <location>
        <begin position="41"/>
        <end position="63"/>
    </location>
</feature>
<dbReference type="EnsemblPlants" id="Pp3c27_4500V3.9">
    <property type="protein sequence ID" value="Pp3c27_4500V3.9"/>
    <property type="gene ID" value="Pp3c27_4500"/>
</dbReference>
<protein>
    <submittedName>
        <fullName evidence="3">Uncharacterized protein</fullName>
    </submittedName>
</protein>
<accession>A0A7I4CW06</accession>
<feature type="compositionally biased region" description="Basic and acidic residues" evidence="1">
    <location>
        <begin position="262"/>
        <end position="282"/>
    </location>
</feature>
<reference evidence="3" key="3">
    <citation type="submission" date="2020-12" db="UniProtKB">
        <authorList>
            <consortium name="EnsemblPlants"/>
        </authorList>
    </citation>
    <scope>IDENTIFICATION</scope>
</reference>
<feature type="region of interest" description="Disordered" evidence="1">
    <location>
        <begin position="111"/>
        <end position="156"/>
    </location>
</feature>
<evidence type="ECO:0000313" key="4">
    <source>
        <dbReference type="Proteomes" id="UP000006727"/>
    </source>
</evidence>
<name>A0A7I4CW06_PHYPA</name>
<keyword evidence="2" id="KW-0472">Membrane</keyword>
<gene>
    <name evidence="3" type="primary">LOC112278497</name>
</gene>
<dbReference type="EnsemblPlants" id="Pp3c27_4500V3.10">
    <property type="protein sequence ID" value="Pp3c27_4500V3.10"/>
    <property type="gene ID" value="Pp3c27_4500"/>
</dbReference>
<dbReference type="AlphaFoldDB" id="A0A7I4CW06"/>
<feature type="transmembrane region" description="Helical" evidence="2">
    <location>
        <begin position="69"/>
        <end position="91"/>
    </location>
</feature>
<evidence type="ECO:0000256" key="2">
    <source>
        <dbReference type="SAM" id="Phobius"/>
    </source>
</evidence>
<dbReference type="Gramene" id="Pp3c27_4500V3.10">
    <property type="protein sequence ID" value="Pp3c27_4500V3.10"/>
    <property type="gene ID" value="Pp3c27_4500"/>
</dbReference>
<dbReference type="Gramene" id="Pp3c27_4500V3.9">
    <property type="protein sequence ID" value="Pp3c27_4500V3.9"/>
    <property type="gene ID" value="Pp3c27_4500"/>
</dbReference>
<reference evidence="3 4" key="1">
    <citation type="journal article" date="2008" name="Science">
        <title>The Physcomitrella genome reveals evolutionary insights into the conquest of land by plants.</title>
        <authorList>
            <person name="Rensing S."/>
            <person name="Lang D."/>
            <person name="Zimmer A."/>
            <person name="Terry A."/>
            <person name="Salamov A."/>
            <person name="Shapiro H."/>
            <person name="Nishiyama T."/>
            <person name="Perroud P.-F."/>
            <person name="Lindquist E."/>
            <person name="Kamisugi Y."/>
            <person name="Tanahashi T."/>
            <person name="Sakakibara K."/>
            <person name="Fujita T."/>
            <person name="Oishi K."/>
            <person name="Shin-I T."/>
            <person name="Kuroki Y."/>
            <person name="Toyoda A."/>
            <person name="Suzuki Y."/>
            <person name="Hashimoto A."/>
            <person name="Yamaguchi K."/>
            <person name="Sugano A."/>
            <person name="Kohara Y."/>
            <person name="Fujiyama A."/>
            <person name="Anterola A."/>
            <person name="Aoki S."/>
            <person name="Ashton N."/>
            <person name="Barbazuk W.B."/>
            <person name="Barker E."/>
            <person name="Bennetzen J."/>
            <person name="Bezanilla M."/>
            <person name="Blankenship R."/>
            <person name="Cho S.H."/>
            <person name="Dutcher S."/>
            <person name="Estelle M."/>
            <person name="Fawcett J.A."/>
            <person name="Gundlach H."/>
            <person name="Hanada K."/>
            <person name="Heyl A."/>
            <person name="Hicks K.A."/>
            <person name="Hugh J."/>
            <person name="Lohr M."/>
            <person name="Mayer K."/>
            <person name="Melkozernov A."/>
            <person name="Murata T."/>
            <person name="Nelson D."/>
            <person name="Pils B."/>
            <person name="Prigge M."/>
            <person name="Reiss B."/>
            <person name="Renner T."/>
            <person name="Rombauts S."/>
            <person name="Rushton P."/>
            <person name="Sanderfoot A."/>
            <person name="Schween G."/>
            <person name="Shiu S.-H."/>
            <person name="Stueber K."/>
            <person name="Theodoulou F.L."/>
            <person name="Tu H."/>
            <person name="Van de Peer Y."/>
            <person name="Verrier P.J."/>
            <person name="Waters E."/>
            <person name="Wood A."/>
            <person name="Yang L."/>
            <person name="Cove D."/>
            <person name="Cuming A."/>
            <person name="Hasebe M."/>
            <person name="Lucas S."/>
            <person name="Mishler D.B."/>
            <person name="Reski R."/>
            <person name="Grigoriev I."/>
            <person name="Quatrano R.S."/>
            <person name="Boore J.L."/>
        </authorList>
    </citation>
    <scope>NUCLEOTIDE SEQUENCE [LARGE SCALE GENOMIC DNA]</scope>
    <source>
        <strain evidence="3 4">cv. Gransden 2004</strain>
    </source>
</reference>
<reference evidence="3 4" key="2">
    <citation type="journal article" date="2018" name="Plant J.">
        <title>The Physcomitrella patens chromosome-scale assembly reveals moss genome structure and evolution.</title>
        <authorList>
            <person name="Lang D."/>
            <person name="Ullrich K.K."/>
            <person name="Murat F."/>
            <person name="Fuchs J."/>
            <person name="Jenkins J."/>
            <person name="Haas F.B."/>
            <person name="Piednoel M."/>
            <person name="Gundlach H."/>
            <person name="Van Bel M."/>
            <person name="Meyberg R."/>
            <person name="Vives C."/>
            <person name="Morata J."/>
            <person name="Symeonidi A."/>
            <person name="Hiss M."/>
            <person name="Muchero W."/>
            <person name="Kamisugi Y."/>
            <person name="Saleh O."/>
            <person name="Blanc G."/>
            <person name="Decker E.L."/>
            <person name="van Gessel N."/>
            <person name="Grimwood J."/>
            <person name="Hayes R.D."/>
            <person name="Graham S.W."/>
            <person name="Gunter L.E."/>
            <person name="McDaniel S.F."/>
            <person name="Hoernstein S.N.W."/>
            <person name="Larsson A."/>
            <person name="Li F.W."/>
            <person name="Perroud P.F."/>
            <person name="Phillips J."/>
            <person name="Ranjan P."/>
            <person name="Rokshar D.S."/>
            <person name="Rothfels C.J."/>
            <person name="Schneider L."/>
            <person name="Shu S."/>
            <person name="Stevenson D.W."/>
            <person name="Thummler F."/>
            <person name="Tillich M."/>
            <person name="Villarreal Aguilar J.C."/>
            <person name="Widiez T."/>
            <person name="Wong G.K."/>
            <person name="Wymore A."/>
            <person name="Zhang Y."/>
            <person name="Zimmer A.D."/>
            <person name="Quatrano R.S."/>
            <person name="Mayer K.F.X."/>
            <person name="Goodstein D."/>
            <person name="Casacuberta J.M."/>
            <person name="Vandepoele K."/>
            <person name="Reski R."/>
            <person name="Cuming A.C."/>
            <person name="Tuskan G.A."/>
            <person name="Maumus F."/>
            <person name="Salse J."/>
            <person name="Schmutz J."/>
            <person name="Rensing S.A."/>
        </authorList>
    </citation>
    <scope>NUCLEOTIDE SEQUENCE [LARGE SCALE GENOMIC DNA]</scope>
    <source>
        <strain evidence="3 4">cv. Gransden 2004</strain>
    </source>
</reference>
<keyword evidence="2" id="KW-1133">Transmembrane helix</keyword>
<dbReference type="Proteomes" id="UP000006727">
    <property type="component" value="Chromosome 27"/>
</dbReference>
<evidence type="ECO:0000256" key="1">
    <source>
        <dbReference type="SAM" id="MobiDB-lite"/>
    </source>
</evidence>
<dbReference type="EMBL" id="ABEU02000027">
    <property type="status" value="NOT_ANNOTATED_CDS"/>
    <property type="molecule type" value="Genomic_DNA"/>
</dbReference>
<evidence type="ECO:0000313" key="3">
    <source>
        <dbReference type="EnsemblPlants" id="Pp3c27_4500V3.10"/>
    </source>
</evidence>
<feature type="region of interest" description="Disordered" evidence="1">
    <location>
        <begin position="171"/>
        <end position="282"/>
    </location>
</feature>
<keyword evidence="2" id="KW-0812">Transmembrane</keyword>
<feature type="compositionally biased region" description="Basic and acidic residues" evidence="1">
    <location>
        <begin position="171"/>
        <end position="189"/>
    </location>
</feature>
<organism evidence="3 4">
    <name type="scientific">Physcomitrium patens</name>
    <name type="common">Spreading-leaved earth moss</name>
    <name type="synonym">Physcomitrella patens</name>
    <dbReference type="NCBI Taxonomy" id="3218"/>
    <lineage>
        <taxon>Eukaryota</taxon>
        <taxon>Viridiplantae</taxon>
        <taxon>Streptophyta</taxon>
        <taxon>Embryophyta</taxon>
        <taxon>Bryophyta</taxon>
        <taxon>Bryophytina</taxon>
        <taxon>Bryopsida</taxon>
        <taxon>Funariidae</taxon>
        <taxon>Funariales</taxon>
        <taxon>Funariaceae</taxon>
        <taxon>Physcomitrium</taxon>
    </lineage>
</organism>
<keyword evidence="4" id="KW-1185">Reference proteome</keyword>